<gene>
    <name evidence="1" type="ORF">HPB49_007269</name>
</gene>
<protein>
    <submittedName>
        <fullName evidence="1">Uncharacterized protein</fullName>
    </submittedName>
</protein>
<evidence type="ECO:0000313" key="2">
    <source>
        <dbReference type="Proteomes" id="UP000821865"/>
    </source>
</evidence>
<dbReference type="EMBL" id="CM023476">
    <property type="protein sequence ID" value="KAH7940869.1"/>
    <property type="molecule type" value="Genomic_DNA"/>
</dbReference>
<evidence type="ECO:0000313" key="1">
    <source>
        <dbReference type="EMBL" id="KAH7940869.1"/>
    </source>
</evidence>
<organism evidence="1 2">
    <name type="scientific">Dermacentor silvarum</name>
    <name type="common">Tick</name>
    <dbReference type="NCBI Taxonomy" id="543639"/>
    <lineage>
        <taxon>Eukaryota</taxon>
        <taxon>Metazoa</taxon>
        <taxon>Ecdysozoa</taxon>
        <taxon>Arthropoda</taxon>
        <taxon>Chelicerata</taxon>
        <taxon>Arachnida</taxon>
        <taxon>Acari</taxon>
        <taxon>Parasitiformes</taxon>
        <taxon>Ixodida</taxon>
        <taxon>Ixodoidea</taxon>
        <taxon>Ixodidae</taxon>
        <taxon>Rhipicephalinae</taxon>
        <taxon>Dermacentor</taxon>
    </lineage>
</organism>
<accession>A0ACB8CDR1</accession>
<proteinExistence type="predicted"/>
<keyword evidence="2" id="KW-1185">Reference proteome</keyword>
<sequence length="381" mass="42017">MAGTGPVFRVMGQLFFGLPNLFFWTHKFFDTSWIYYPDRTDALRLGPDGTPYCTEGIFFWNGQAGGLEGLRQKGWTLLKLLVILRESKVRNTRVTVLAQGDNQVINTHYVLSERLSEIELTVALQQVYKNNSEITSALVRGMQKLGLKLNREETMTSTEYLNYGKVPVIRGKFKDLPFKKVLDFEIYQGATTPIPPEHKDLGIGGGIVMRLADTMPCEDDCVLCFEIFHVGAANRASRGMFGHGTVMTNRIKTSLKSDTELLTEGSESSHERFDLQLGTDRHRKESIAAVSAISLTVAAAFTAMNSEQSPAASARLPVPVPLTLSLSSAPEPSPAALPPAAELHACRQQQFLLNRNISCDAMEPTNARIADQPPNSAIQPT</sequence>
<comment type="caution">
    <text evidence="1">The sequence shown here is derived from an EMBL/GenBank/DDBJ whole genome shotgun (WGS) entry which is preliminary data.</text>
</comment>
<reference evidence="1" key="1">
    <citation type="submission" date="2020-05" db="EMBL/GenBank/DDBJ databases">
        <title>Large-scale comparative analyses of tick genomes elucidate their genetic diversity and vector capacities.</title>
        <authorList>
            <person name="Jia N."/>
            <person name="Wang J."/>
            <person name="Shi W."/>
            <person name="Du L."/>
            <person name="Sun Y."/>
            <person name="Zhan W."/>
            <person name="Jiang J."/>
            <person name="Wang Q."/>
            <person name="Zhang B."/>
            <person name="Ji P."/>
            <person name="Sakyi L.B."/>
            <person name="Cui X."/>
            <person name="Yuan T."/>
            <person name="Jiang B."/>
            <person name="Yang W."/>
            <person name="Lam T.T.-Y."/>
            <person name="Chang Q."/>
            <person name="Ding S."/>
            <person name="Wang X."/>
            <person name="Zhu J."/>
            <person name="Ruan X."/>
            <person name="Zhao L."/>
            <person name="Wei J."/>
            <person name="Que T."/>
            <person name="Du C."/>
            <person name="Cheng J."/>
            <person name="Dai P."/>
            <person name="Han X."/>
            <person name="Huang E."/>
            <person name="Gao Y."/>
            <person name="Liu J."/>
            <person name="Shao H."/>
            <person name="Ye R."/>
            <person name="Li L."/>
            <person name="Wei W."/>
            <person name="Wang X."/>
            <person name="Wang C."/>
            <person name="Yang T."/>
            <person name="Huo Q."/>
            <person name="Li W."/>
            <person name="Guo W."/>
            <person name="Chen H."/>
            <person name="Zhou L."/>
            <person name="Ni X."/>
            <person name="Tian J."/>
            <person name="Zhou Y."/>
            <person name="Sheng Y."/>
            <person name="Liu T."/>
            <person name="Pan Y."/>
            <person name="Xia L."/>
            <person name="Li J."/>
            <person name="Zhao F."/>
            <person name="Cao W."/>
        </authorList>
    </citation>
    <scope>NUCLEOTIDE SEQUENCE</scope>
    <source>
        <strain evidence="1">Dsil-2018</strain>
    </source>
</reference>
<name>A0ACB8CDR1_DERSI</name>
<dbReference type="Proteomes" id="UP000821865">
    <property type="component" value="Chromosome 7"/>
</dbReference>